<protein>
    <submittedName>
        <fullName evidence="1">Uncharacterized protein</fullName>
    </submittedName>
</protein>
<dbReference type="Proteomes" id="UP000276133">
    <property type="component" value="Unassembled WGS sequence"/>
</dbReference>
<gene>
    <name evidence="1" type="ORF">BpHYR1_002927</name>
</gene>
<proteinExistence type="predicted"/>
<comment type="caution">
    <text evidence="1">The sequence shown here is derived from an EMBL/GenBank/DDBJ whole genome shotgun (WGS) entry which is preliminary data.</text>
</comment>
<evidence type="ECO:0000313" key="2">
    <source>
        <dbReference type="Proteomes" id="UP000276133"/>
    </source>
</evidence>
<reference evidence="1 2" key="1">
    <citation type="journal article" date="2018" name="Sci. Rep.">
        <title>Genomic signatures of local adaptation to the degree of environmental predictability in rotifers.</title>
        <authorList>
            <person name="Franch-Gras L."/>
            <person name="Hahn C."/>
            <person name="Garcia-Roger E.M."/>
            <person name="Carmona M.J."/>
            <person name="Serra M."/>
            <person name="Gomez A."/>
        </authorList>
    </citation>
    <scope>NUCLEOTIDE SEQUENCE [LARGE SCALE GENOMIC DNA]</scope>
    <source>
        <strain evidence="1">HYR1</strain>
    </source>
</reference>
<name>A0A3M7RBW1_BRAPC</name>
<organism evidence="1 2">
    <name type="scientific">Brachionus plicatilis</name>
    <name type="common">Marine rotifer</name>
    <name type="synonym">Brachionus muelleri</name>
    <dbReference type="NCBI Taxonomy" id="10195"/>
    <lineage>
        <taxon>Eukaryota</taxon>
        <taxon>Metazoa</taxon>
        <taxon>Spiralia</taxon>
        <taxon>Gnathifera</taxon>
        <taxon>Rotifera</taxon>
        <taxon>Eurotatoria</taxon>
        <taxon>Monogononta</taxon>
        <taxon>Pseudotrocha</taxon>
        <taxon>Ploima</taxon>
        <taxon>Brachionidae</taxon>
        <taxon>Brachionus</taxon>
    </lineage>
</organism>
<keyword evidence="2" id="KW-1185">Reference proteome</keyword>
<accession>A0A3M7RBW1</accession>
<sequence length="102" mass="12058">MLNLDLNTMQQMKNMFFDVTNFISIWIDQKKNQLKPLIGEENTLSTTADSLPCWFGTRFCKLSKKIQTNIFFVKISFKLMMNANKRNSVNYTILILKKRIEK</sequence>
<evidence type="ECO:0000313" key="1">
    <source>
        <dbReference type="EMBL" id="RNA20941.1"/>
    </source>
</evidence>
<dbReference type="AlphaFoldDB" id="A0A3M7RBW1"/>
<dbReference type="EMBL" id="REGN01003755">
    <property type="protein sequence ID" value="RNA20941.1"/>
    <property type="molecule type" value="Genomic_DNA"/>
</dbReference>